<name>A0ABR6GMH1_9BURK</name>
<evidence type="ECO:0000313" key="3">
    <source>
        <dbReference type="Proteomes" id="UP000574369"/>
    </source>
</evidence>
<dbReference type="Pfam" id="PF04738">
    <property type="entry name" value="Lant_dehydr_N"/>
    <property type="match status" value="1"/>
</dbReference>
<dbReference type="EMBL" id="JACHXO010000001">
    <property type="protein sequence ID" value="MBB3192867.1"/>
    <property type="molecule type" value="Genomic_DNA"/>
</dbReference>
<organism evidence="2 3">
    <name type="scientific">Roseateles terrae</name>
    <dbReference type="NCBI Taxonomy" id="431060"/>
    <lineage>
        <taxon>Bacteria</taxon>
        <taxon>Pseudomonadati</taxon>
        <taxon>Pseudomonadota</taxon>
        <taxon>Betaproteobacteria</taxon>
        <taxon>Burkholderiales</taxon>
        <taxon>Sphaerotilaceae</taxon>
        <taxon>Roseateles</taxon>
    </lineage>
</organism>
<sequence length="881" mass="98420">MSMQWQFSAPVLVRLAGQGSHGHEALRFQRTLRALDRFAAVQRWLEAHRDEVCDRVLFQAAAGVDGPLRSQLVALKRKYFNAAAPRAGELACLSEIADETQRRLALRYARRLQRIKQLRERATQVFDRELEHQRDALRGYLRRDDFVKAVQLNSPTLARNVRSLVSKPAREWAKSERQTEATAMRYYSRMVAKTSPFGRWGLVAAGRVNPQRRERMNVRLKAPRLTAKSHLNLALCARIMHSVSEVPEVAASLPLRLNPTAFIEGPQLCFYDPSGRDGSTPYTRLRRGPLLPWMAQIVEYLKDHPAPLPHAALVAAVADAHGLDEAARRKLSQGVTSLTGSGLLVRELGQPTDRLSQLSAAADALGRHLGHGHERWSQPLRQLEQWGQAFADQGVEGRRQILEQVQAQSSALGADAHAPLPALVVEDSGLAGLEVELGQEWVQEVGTQLNLLLQLFAVRDREGVNLQLFKDIFVHLHGVGGRCANLHQLASSYARTLFGVPLTDTAIFSRAAKANALGQRYMDRLLARMEGAGRELVIPQEELQQWVDEFSAEAGGPATPAARSAAVHLQLAATDAEAMDRGDYLAVLNYTLPGFGRFFTRYCDLLPDAGWDRDIHEQLQRLQEQAGAPVVELQSVLAHNAQVHPPLTDRVLVLAGERSDRPLALDASDVSLEHDPDTDELIYRHHGERVIPMYMGFFHSLALPMTHRVLVDGVPFTYHAERNRPVDYREGLLAAGKDEALKAQVRHYPRLRFGRIVVQRESWAMGTMHLPAVRRSEGDFALFSAFRDWRAQHGLPARMFVRVKRPAGQGGRSSDHKPIYVDFDNHLSLRSWHSALDTDHLETLIFEEALPDLGCSPIDLGDGPLAFELQVELTQWRGGAA</sequence>
<evidence type="ECO:0000313" key="2">
    <source>
        <dbReference type="EMBL" id="MBB3192867.1"/>
    </source>
</evidence>
<dbReference type="Proteomes" id="UP000574369">
    <property type="component" value="Unassembled WGS sequence"/>
</dbReference>
<gene>
    <name evidence="2" type="ORF">FHS28_000232</name>
</gene>
<comment type="caution">
    <text evidence="2">The sequence shown here is derived from an EMBL/GenBank/DDBJ whole genome shotgun (WGS) entry which is preliminary data.</text>
</comment>
<dbReference type="InterPro" id="IPR006827">
    <property type="entry name" value="Lant_deHydtase_N"/>
</dbReference>
<dbReference type="RefSeq" id="WP_088449467.1">
    <property type="nucleotide sequence ID" value="NZ_JACHXO010000001.1"/>
</dbReference>
<reference evidence="2 3" key="1">
    <citation type="submission" date="2020-08" db="EMBL/GenBank/DDBJ databases">
        <title>Genomic Encyclopedia of Type Strains, Phase III (KMG-III): the genomes of soil and plant-associated and newly described type strains.</title>
        <authorList>
            <person name="Whitman W."/>
        </authorList>
    </citation>
    <scope>NUCLEOTIDE SEQUENCE [LARGE SCALE GENOMIC DNA]</scope>
    <source>
        <strain evidence="2 3">CECT 7247</strain>
    </source>
</reference>
<evidence type="ECO:0000259" key="1">
    <source>
        <dbReference type="Pfam" id="PF04738"/>
    </source>
</evidence>
<keyword evidence="3" id="KW-1185">Reference proteome</keyword>
<proteinExistence type="predicted"/>
<protein>
    <recommendedName>
        <fullName evidence="1">Lantibiotic dehydratase N-terminal domain-containing protein</fullName>
    </recommendedName>
</protein>
<feature type="domain" description="Lantibiotic dehydratase N-terminal" evidence="1">
    <location>
        <begin position="144"/>
        <end position="801"/>
    </location>
</feature>
<accession>A0ABR6GMH1</accession>